<dbReference type="Pfam" id="PF00460">
    <property type="entry name" value="Flg_bb_rod"/>
    <property type="match status" value="1"/>
</dbReference>
<dbReference type="InterPro" id="IPR011491">
    <property type="entry name" value="FlgE_D2"/>
</dbReference>
<keyword evidence="10" id="KW-0969">Cilium</keyword>
<evidence type="ECO:0000259" key="6">
    <source>
        <dbReference type="Pfam" id="PF00460"/>
    </source>
</evidence>
<dbReference type="GO" id="GO:0005829">
    <property type="term" value="C:cytosol"/>
    <property type="evidence" value="ECO:0007669"/>
    <property type="project" value="TreeGrafter"/>
</dbReference>
<dbReference type="Pfam" id="PF06429">
    <property type="entry name" value="Flg_bbr_C"/>
    <property type="match status" value="1"/>
</dbReference>
<dbReference type="AlphaFoldDB" id="A0A193LES4"/>
<dbReference type="Pfam" id="PF07559">
    <property type="entry name" value="FlgE_D2"/>
    <property type="match status" value="1"/>
</dbReference>
<dbReference type="InterPro" id="IPR037925">
    <property type="entry name" value="FlgE/F/G-like"/>
</dbReference>
<keyword evidence="4 5" id="KW-0975">Bacterial flagellum</keyword>
<sequence>MPFAIALSGLNAASADLEVTANNVANVNTNGFKESRAQFAEVFAVGTQSVGSSASGSGVRLSSVAQQFTQGNIDFTDNALDLAIGGEGFFVLSDNGARTYTRAGAFGVDNQGYVTNAQGARLQSYPFAGNGLFNTGTPTDLQLTTGANPPSATTVSNFGLNLPANATTPTNPVFDPADPASFNHTTSVTIYDSLGAAHTATVYFIKDAAPNTWNTEVEIDGTAVAGSTQITFNNDGSLNTPASGNMTLAAYTPSTGAADIAMDLNFSTATQFGSNFGVNSLSQDGYTTGRLTGVSVDAEGVVFARFTNGQSTSLGKLALANFVNPQGLQQLGDTNWGQSFASGDALLGEAGTASFGNIQSGALEASNVDLTAQLVQMITAQRNFQANAQMISTADTVTQTVINIR</sequence>
<feature type="domain" description="Flagellar basal body rod protein N-terminal" evidence="6">
    <location>
        <begin position="5"/>
        <end position="33"/>
    </location>
</feature>
<evidence type="ECO:0000256" key="4">
    <source>
        <dbReference type="ARBA" id="ARBA00023143"/>
    </source>
</evidence>
<dbReference type="InterPro" id="IPR020013">
    <property type="entry name" value="Flagellar_FlgE/F/G"/>
</dbReference>
<evidence type="ECO:0000256" key="1">
    <source>
        <dbReference type="ARBA" id="ARBA00004117"/>
    </source>
</evidence>
<name>A0A193LES4_9GAMM</name>
<comment type="similarity">
    <text evidence="2 5">Belongs to the flagella basal body rod proteins family.</text>
</comment>
<dbReference type="STRING" id="1548547.BA177_07260"/>
<dbReference type="SUPFAM" id="SSF117143">
    <property type="entry name" value="Flagellar hook protein flgE"/>
    <property type="match status" value="1"/>
</dbReference>
<dbReference type="KEGG" id="woc:BA177_07260"/>
<dbReference type="GO" id="GO:0071978">
    <property type="term" value="P:bacterial-type flagellum-dependent swarming motility"/>
    <property type="evidence" value="ECO:0007669"/>
    <property type="project" value="TreeGrafter"/>
</dbReference>
<dbReference type="OrthoDB" id="8578401at2"/>
<evidence type="ECO:0000256" key="3">
    <source>
        <dbReference type="ARBA" id="ARBA00019015"/>
    </source>
</evidence>
<dbReference type="InterPro" id="IPR019776">
    <property type="entry name" value="Flagellar_basal_body_rod_CS"/>
</dbReference>
<dbReference type="PANTHER" id="PTHR30435:SF1">
    <property type="entry name" value="FLAGELLAR HOOK PROTEIN FLGE"/>
    <property type="match status" value="1"/>
</dbReference>
<dbReference type="InterPro" id="IPR001444">
    <property type="entry name" value="Flag_bb_rod_N"/>
</dbReference>
<dbReference type="NCBIfam" id="NF004238">
    <property type="entry name" value="PRK05682.1-1"/>
    <property type="match status" value="1"/>
</dbReference>
<dbReference type="Gene3D" id="2.60.98.20">
    <property type="entry name" value="Flagellar hook protein FlgE"/>
    <property type="match status" value="1"/>
</dbReference>
<keyword evidence="10" id="KW-0966">Cell projection</keyword>
<reference evidence="10 11" key="1">
    <citation type="submission" date="2016-06" db="EMBL/GenBank/DDBJ databases">
        <title>Complete genome sequence of a deep-branching marine Gamma Proteobacterium Woeseia oceani type strain XK5.</title>
        <authorList>
            <person name="Mu D."/>
            <person name="Du Z."/>
        </authorList>
    </citation>
    <scope>NUCLEOTIDE SEQUENCE [LARGE SCALE GENOMIC DNA]</scope>
    <source>
        <strain evidence="10 11">XK5</strain>
    </source>
</reference>
<dbReference type="Proteomes" id="UP000092695">
    <property type="component" value="Chromosome"/>
</dbReference>
<proteinExistence type="inferred from homology"/>
<feature type="domain" description="Flagellar basal-body/hook protein C-terminal" evidence="7">
    <location>
        <begin position="359"/>
        <end position="404"/>
    </location>
</feature>
<keyword evidence="10" id="KW-0282">Flagellum</keyword>
<evidence type="ECO:0000256" key="2">
    <source>
        <dbReference type="ARBA" id="ARBA00009677"/>
    </source>
</evidence>
<evidence type="ECO:0000256" key="5">
    <source>
        <dbReference type="RuleBase" id="RU362116"/>
    </source>
</evidence>
<keyword evidence="11" id="KW-1185">Reference proteome</keyword>
<dbReference type="InterPro" id="IPR053967">
    <property type="entry name" value="LlgE_F_G-like_D1"/>
</dbReference>
<dbReference type="InterPro" id="IPR010930">
    <property type="entry name" value="Flg_bb/hook_C_dom"/>
</dbReference>
<feature type="domain" description="Flagellar hook protein FlgE D2" evidence="8">
    <location>
        <begin position="161"/>
        <end position="286"/>
    </location>
</feature>
<dbReference type="EMBL" id="CP016268">
    <property type="protein sequence ID" value="ANO51030.1"/>
    <property type="molecule type" value="Genomic_DNA"/>
</dbReference>
<comment type="function">
    <text evidence="5">A flexible structure which links the flagellar filament to the drive apparatus in the basal body.</text>
</comment>
<dbReference type="RefSeq" id="WP_068614830.1">
    <property type="nucleotide sequence ID" value="NZ_CP016268.1"/>
</dbReference>
<dbReference type="InterPro" id="IPR037058">
    <property type="entry name" value="Falgellar_hook_FlgE_sf"/>
</dbReference>
<organism evidence="10 11">
    <name type="scientific">Woeseia oceani</name>
    <dbReference type="NCBI Taxonomy" id="1548547"/>
    <lineage>
        <taxon>Bacteria</taxon>
        <taxon>Pseudomonadati</taxon>
        <taxon>Pseudomonadota</taxon>
        <taxon>Gammaproteobacteria</taxon>
        <taxon>Woeseiales</taxon>
        <taxon>Woeseiaceae</taxon>
        <taxon>Woeseia</taxon>
    </lineage>
</organism>
<dbReference type="Pfam" id="PF22692">
    <property type="entry name" value="LlgE_F_G_D1"/>
    <property type="match status" value="1"/>
</dbReference>
<feature type="domain" description="Flagellar hook protein FlgE/F/G-like D1" evidence="9">
    <location>
        <begin position="83"/>
        <end position="159"/>
    </location>
</feature>
<comment type="subcellular location">
    <subcellularLocation>
        <location evidence="1 5">Bacterial flagellum basal body</location>
    </subcellularLocation>
</comment>
<dbReference type="PANTHER" id="PTHR30435">
    <property type="entry name" value="FLAGELLAR PROTEIN"/>
    <property type="match status" value="1"/>
</dbReference>
<evidence type="ECO:0000313" key="11">
    <source>
        <dbReference type="Proteomes" id="UP000092695"/>
    </source>
</evidence>
<evidence type="ECO:0000259" key="8">
    <source>
        <dbReference type="Pfam" id="PF07559"/>
    </source>
</evidence>
<dbReference type="GO" id="GO:0009424">
    <property type="term" value="C:bacterial-type flagellum hook"/>
    <property type="evidence" value="ECO:0007669"/>
    <property type="project" value="TreeGrafter"/>
</dbReference>
<gene>
    <name evidence="10" type="ORF">BA177_07260</name>
</gene>
<dbReference type="NCBIfam" id="TIGR03506">
    <property type="entry name" value="FlgEFG_subfam"/>
    <property type="match status" value="1"/>
</dbReference>
<dbReference type="GO" id="GO:0009425">
    <property type="term" value="C:bacterial-type flagellum basal body"/>
    <property type="evidence" value="ECO:0007669"/>
    <property type="project" value="UniProtKB-SubCell"/>
</dbReference>
<dbReference type="PROSITE" id="PS00588">
    <property type="entry name" value="FLAGELLA_BB_ROD"/>
    <property type="match status" value="1"/>
</dbReference>
<protein>
    <recommendedName>
        <fullName evidence="3 5">Flagellar hook protein FlgE</fullName>
    </recommendedName>
</protein>
<accession>A0A193LES4</accession>
<evidence type="ECO:0000259" key="9">
    <source>
        <dbReference type="Pfam" id="PF22692"/>
    </source>
</evidence>
<evidence type="ECO:0000259" key="7">
    <source>
        <dbReference type="Pfam" id="PF06429"/>
    </source>
</evidence>
<evidence type="ECO:0000313" key="10">
    <source>
        <dbReference type="EMBL" id="ANO51030.1"/>
    </source>
</evidence>